<organism evidence="1 2">
    <name type="scientific">Pseudooctadecabacter jejudonensis</name>
    <dbReference type="NCBI Taxonomy" id="1391910"/>
    <lineage>
        <taxon>Bacteria</taxon>
        <taxon>Pseudomonadati</taxon>
        <taxon>Pseudomonadota</taxon>
        <taxon>Alphaproteobacteria</taxon>
        <taxon>Rhodobacterales</taxon>
        <taxon>Paracoccaceae</taxon>
        <taxon>Pseudooctadecabacter</taxon>
    </lineage>
</organism>
<gene>
    <name evidence="1" type="ORF">PSJ8397_03296</name>
</gene>
<evidence type="ECO:0008006" key="3">
    <source>
        <dbReference type="Google" id="ProtNLM"/>
    </source>
</evidence>
<dbReference type="OrthoDB" id="7842034at2"/>
<dbReference type="EMBL" id="FWFT01000007">
    <property type="protein sequence ID" value="SLN62168.1"/>
    <property type="molecule type" value="Genomic_DNA"/>
</dbReference>
<dbReference type="Proteomes" id="UP000193623">
    <property type="component" value="Unassembled WGS sequence"/>
</dbReference>
<evidence type="ECO:0000313" key="2">
    <source>
        <dbReference type="Proteomes" id="UP000193623"/>
    </source>
</evidence>
<evidence type="ECO:0000313" key="1">
    <source>
        <dbReference type="EMBL" id="SLN62168.1"/>
    </source>
</evidence>
<accession>A0A1Y5TE29</accession>
<reference evidence="1 2" key="1">
    <citation type="submission" date="2017-03" db="EMBL/GenBank/DDBJ databases">
        <authorList>
            <person name="Afonso C.L."/>
            <person name="Miller P.J."/>
            <person name="Scott M.A."/>
            <person name="Spackman E."/>
            <person name="Goraichik I."/>
            <person name="Dimitrov K.M."/>
            <person name="Suarez D.L."/>
            <person name="Swayne D.E."/>
        </authorList>
    </citation>
    <scope>NUCLEOTIDE SEQUENCE [LARGE SCALE GENOMIC DNA]</scope>
    <source>
        <strain evidence="1 2">CECT 8397</strain>
    </source>
</reference>
<dbReference type="SUPFAM" id="SSF53756">
    <property type="entry name" value="UDP-Glycosyltransferase/glycogen phosphorylase"/>
    <property type="match status" value="1"/>
</dbReference>
<name>A0A1Y5TE29_9RHOB</name>
<dbReference type="AlphaFoldDB" id="A0A1Y5TE29"/>
<dbReference type="Gene3D" id="3.40.50.2000">
    <property type="entry name" value="Glycogen Phosphorylase B"/>
    <property type="match status" value="1"/>
</dbReference>
<proteinExistence type="predicted"/>
<protein>
    <recommendedName>
        <fullName evidence="3">Glycosyltransferase subfamily 4-like N-terminal domain-containing protein</fullName>
    </recommendedName>
</protein>
<sequence>MSDPFFGGQIRAQHILQTISAAGWPTSVISVFEGQNFSEPTLPEVNDRLIDAETRAYLMQDGMQPDLDLGDAVLRSAALRDQIIADLEHADSEILLLEHPWLWAVAKEYLKKTDRQPIIIYSSYNNEMQLCRELQALNPTPHSDAVNARMKTLEMEVLTAADAVICVSQEDADSYVALGFEGDTLVAPNGVSPMRQMGGLDYWAKELQGTQCATFIGSYHLPNATGLLEMLEPGLQGLKPDMHINVLGDVCRLLDTIGNHGRARTTIFPRLSLFGKVDRPTINTFVELSRVILLPIVSGGGTNLKTAEALYSGKPILGTTKAFRGFENFMDRDNVHICDDPAEYVATLEQLLTSAPKPTKLELDRAQLLWSATMNGLDTFLGFLTAKHIGRLTKDTGIDLTEVATDGWGTVDGAGLLWSLDVRSVFEMPVSVGSENLRVRFEFGLFNPTNEKRMIKITSPNLDEPLFEDHVGSESNIVDVVIPTLNEQDVTIVFEIDRLVSPSDHGSPDTRHLGTFVRGLRSSEQ</sequence>
<dbReference type="RefSeq" id="WP_143515517.1">
    <property type="nucleotide sequence ID" value="NZ_FWFT01000007.1"/>
</dbReference>
<keyword evidence="2" id="KW-1185">Reference proteome</keyword>